<dbReference type="EMBL" id="JAACNO010000100">
    <property type="protein sequence ID" value="KAF4150046.1"/>
    <property type="molecule type" value="Genomic_DNA"/>
</dbReference>
<organism evidence="1 2">
    <name type="scientific">Phytophthora infestans</name>
    <name type="common">Potato late blight agent</name>
    <name type="synonym">Botrytis infestans</name>
    <dbReference type="NCBI Taxonomy" id="4787"/>
    <lineage>
        <taxon>Eukaryota</taxon>
        <taxon>Sar</taxon>
        <taxon>Stramenopiles</taxon>
        <taxon>Oomycota</taxon>
        <taxon>Peronosporomycetes</taxon>
        <taxon>Peronosporales</taxon>
        <taxon>Peronosporaceae</taxon>
        <taxon>Phytophthora</taxon>
    </lineage>
</organism>
<sequence>PDPTIVTPADRNKYFVWKSDPEKAPVGWVLAEVAALASAAGGLGPRSSKPWRHTRLDYEDDRPITQLIGRLLRSAMGCHEEVIVPRQRSTIHTARSILWESGLPWVDLQWTETDGAGTVYGGFEERQLRCLLRYRKTWSLDGNMTERCTFEALAKDPIAHMTTQRIADRGAFSYAAFLELPITEQIQRLARSTETMDGAGGTRHPAYYRQARRRPPRLHHIQSRAAHQFRDLSLSTLAQFPELALAQLDKMVQQVHRSLANITMNFRLTRTREGHTFATPWDRDAIAAHLQVGTESLWIPPPPAGDNIGPTRMGW</sequence>
<comment type="caution">
    <text evidence="1">The sequence shown here is derived from an EMBL/GenBank/DDBJ whole genome shotgun (WGS) entry which is preliminary data.</text>
</comment>
<evidence type="ECO:0000313" key="2">
    <source>
        <dbReference type="Proteomes" id="UP000704712"/>
    </source>
</evidence>
<dbReference type="Proteomes" id="UP000704712">
    <property type="component" value="Unassembled WGS sequence"/>
</dbReference>
<accession>A0A8S9V9E2</accession>
<reference evidence="1" key="1">
    <citation type="submission" date="2020-03" db="EMBL/GenBank/DDBJ databases">
        <title>Hybrid Assembly of Korean Phytophthora infestans isolates.</title>
        <authorList>
            <person name="Prokchorchik M."/>
            <person name="Lee Y."/>
            <person name="Seo J."/>
            <person name="Cho J.-H."/>
            <person name="Park Y.-E."/>
            <person name="Jang D.-C."/>
            <person name="Im J.-S."/>
            <person name="Choi J.-G."/>
            <person name="Park H.-J."/>
            <person name="Lee G.-B."/>
            <person name="Lee Y.-G."/>
            <person name="Hong S.-Y."/>
            <person name="Cho K."/>
            <person name="Sohn K.H."/>
        </authorList>
    </citation>
    <scope>NUCLEOTIDE SEQUENCE</scope>
    <source>
        <strain evidence="1">KR_2_A2</strain>
    </source>
</reference>
<protein>
    <submittedName>
        <fullName evidence="1">Uncharacterized protein</fullName>
    </submittedName>
</protein>
<feature type="non-terminal residue" evidence="1">
    <location>
        <position position="1"/>
    </location>
</feature>
<name>A0A8S9V9E2_PHYIN</name>
<proteinExistence type="predicted"/>
<dbReference type="AlphaFoldDB" id="A0A8S9V9E2"/>
<gene>
    <name evidence="1" type="ORF">GN958_ATG00672</name>
</gene>
<evidence type="ECO:0000313" key="1">
    <source>
        <dbReference type="EMBL" id="KAF4150046.1"/>
    </source>
</evidence>